<organism evidence="2 3">
    <name type="scientific">Burkholderia cenocepacia</name>
    <dbReference type="NCBI Taxonomy" id="95486"/>
    <lineage>
        <taxon>Bacteria</taxon>
        <taxon>Pseudomonadati</taxon>
        <taxon>Pseudomonadota</taxon>
        <taxon>Betaproteobacteria</taxon>
        <taxon>Burkholderiales</taxon>
        <taxon>Burkholderiaceae</taxon>
        <taxon>Burkholderia</taxon>
        <taxon>Burkholderia cepacia complex</taxon>
    </lineage>
</organism>
<evidence type="ECO:0000259" key="1">
    <source>
        <dbReference type="Pfam" id="PF18495"/>
    </source>
</evidence>
<dbReference type="AlphaFoldDB" id="A0A1V2VVH2"/>
<accession>A0A1V2VVH2</accession>
<gene>
    <name evidence="2" type="ORF">A8E72_30750</name>
</gene>
<dbReference type="InterPro" id="IPR043038">
    <property type="entry name" value="VbhA_sf"/>
</dbReference>
<evidence type="ECO:0000313" key="3">
    <source>
        <dbReference type="Proteomes" id="UP000188543"/>
    </source>
</evidence>
<dbReference type="Gene3D" id="1.10.8.1050">
    <property type="entry name" value="Antitoxin VbhA-like"/>
    <property type="match status" value="1"/>
</dbReference>
<dbReference type="EMBL" id="MUTJ01000092">
    <property type="protein sequence ID" value="ONU77766.1"/>
    <property type="molecule type" value="Genomic_DNA"/>
</dbReference>
<dbReference type="CDD" id="cd11586">
    <property type="entry name" value="VbhA_like"/>
    <property type="match status" value="1"/>
</dbReference>
<reference evidence="2 3" key="1">
    <citation type="submission" date="2016-08" db="EMBL/GenBank/DDBJ databases">
        <authorList>
            <person name="Seilhamer J.J."/>
        </authorList>
    </citation>
    <scope>NUCLEOTIDE SEQUENCE [LARGE SCALE GENOMIC DNA]</scope>
    <source>
        <strain evidence="2 3">VC14762</strain>
    </source>
</reference>
<name>A0A1V2VVH2_9BURK</name>
<evidence type="ECO:0000313" key="2">
    <source>
        <dbReference type="EMBL" id="ONU77766.1"/>
    </source>
</evidence>
<protein>
    <recommendedName>
        <fullName evidence="1">Antitoxin VbhA domain-containing protein</fullName>
    </recommendedName>
</protein>
<dbReference type="Proteomes" id="UP000188543">
    <property type="component" value="Unassembled WGS sequence"/>
</dbReference>
<comment type="caution">
    <text evidence="2">The sequence shown here is derived from an EMBL/GenBank/DDBJ whole genome shotgun (WGS) entry which is preliminary data.</text>
</comment>
<proteinExistence type="predicted"/>
<sequence>MNNFDELLAEPVPARDIEAERREQFRQANASQALEGLQMDAQDLAIQERVIKGELTPDQAVAEYLKLAKRGA</sequence>
<dbReference type="Pfam" id="PF18495">
    <property type="entry name" value="VbhA"/>
    <property type="match status" value="1"/>
</dbReference>
<dbReference type="RefSeq" id="WP_077176645.1">
    <property type="nucleotide sequence ID" value="NZ_JAIMHT010000045.1"/>
</dbReference>
<dbReference type="InterPro" id="IPR033788">
    <property type="entry name" value="VbhA-like"/>
</dbReference>
<dbReference type="InterPro" id="IPR041535">
    <property type="entry name" value="VbhA"/>
</dbReference>
<feature type="domain" description="Antitoxin VbhA" evidence="1">
    <location>
        <begin position="21"/>
        <end position="65"/>
    </location>
</feature>